<comment type="subcellular location">
    <subcellularLocation>
        <location evidence="2">Cell membrane</location>
        <topology evidence="2">Single-pass membrane protein</topology>
    </subcellularLocation>
</comment>
<dbReference type="FunFam" id="2.60.40.420:FF:000025">
    <property type="entry name" value="FET5p Multicopper oxidase"/>
    <property type="match status" value="1"/>
</dbReference>
<keyword evidence="9" id="KW-0677">Repeat</keyword>
<evidence type="ECO:0000313" key="23">
    <source>
        <dbReference type="Proteomes" id="UP000095605"/>
    </source>
</evidence>
<evidence type="ECO:0000313" key="22">
    <source>
        <dbReference type="EMBL" id="OEJ91568.1"/>
    </source>
</evidence>
<dbReference type="PROSITE" id="PS00079">
    <property type="entry name" value="MULTICOPPER_OXIDASE1"/>
    <property type="match status" value="1"/>
</dbReference>
<keyword evidence="7" id="KW-0479">Metal-binding</keyword>
<evidence type="ECO:0000256" key="4">
    <source>
        <dbReference type="ARBA" id="ARBA00022475"/>
    </source>
</evidence>
<feature type="transmembrane region" description="Helical" evidence="17">
    <location>
        <begin position="578"/>
        <end position="600"/>
    </location>
</feature>
<keyword evidence="10 17" id="KW-1133">Transmembrane helix</keyword>
<evidence type="ECO:0000256" key="18">
    <source>
        <dbReference type="SAM" id="SignalP"/>
    </source>
</evidence>
<name>A0A1E5RXW8_9ASCO</name>
<organism evidence="22 23">
    <name type="scientific">Hanseniaspora opuntiae</name>
    <dbReference type="NCBI Taxonomy" id="211096"/>
    <lineage>
        <taxon>Eukaryota</taxon>
        <taxon>Fungi</taxon>
        <taxon>Dikarya</taxon>
        <taxon>Ascomycota</taxon>
        <taxon>Saccharomycotina</taxon>
        <taxon>Saccharomycetes</taxon>
        <taxon>Saccharomycodales</taxon>
        <taxon>Saccharomycodaceae</taxon>
        <taxon>Hanseniaspora</taxon>
    </lineage>
</organism>
<keyword evidence="8 18" id="KW-0732">Signal</keyword>
<feature type="compositionally biased region" description="Basic and acidic residues" evidence="16">
    <location>
        <begin position="640"/>
        <end position="650"/>
    </location>
</feature>
<evidence type="ECO:0000256" key="15">
    <source>
        <dbReference type="ARBA" id="ARBA00023180"/>
    </source>
</evidence>
<evidence type="ECO:0000256" key="11">
    <source>
        <dbReference type="ARBA" id="ARBA00023002"/>
    </source>
</evidence>
<dbReference type="PANTHER" id="PTHR11709">
    <property type="entry name" value="MULTI-COPPER OXIDASE"/>
    <property type="match status" value="1"/>
</dbReference>
<dbReference type="AlphaFoldDB" id="A0A1E5RXW8"/>
<keyword evidence="4" id="KW-1003">Cell membrane</keyword>
<proteinExistence type="inferred from homology"/>
<dbReference type="InterPro" id="IPR044130">
    <property type="entry name" value="CuRO_2_Fet3-like"/>
</dbReference>
<evidence type="ECO:0000256" key="16">
    <source>
        <dbReference type="SAM" id="MobiDB-lite"/>
    </source>
</evidence>
<dbReference type="InterPro" id="IPR033138">
    <property type="entry name" value="Cu_oxidase_CS"/>
</dbReference>
<keyword evidence="6 17" id="KW-0812">Transmembrane</keyword>
<sequence>MLFKSIVLLFTAVLCHISNAAIVRNTSNITYTPKTHYFNWTTGQGHYNLDGTFDAEVITCDANDGNGPTFPWPSIKVNKGDRIILTLNNGFENKNTSIHFHGLFQNGTNQMDGPEMITQCPIAPNSSFTYNFTVDGQSGSYWYHSHTKGQYMDGMKGTVVIEDPKFPFEYDKEEVLEIAEWYHKDIDTLTKKFMNVYNPTGAEPIPQNLIMNNTMNMTWSVEPDTTYLLRFINTGGFVSQYIWIEDHDFEVVEVDGVYVEPYTASMLYITVAQRYTVLLKTKSSTSKNYAIMQKFDDTMLDVIPGDLVLNRTNYMMYNANVSKPEENIVDELDFLDDFNLVPYGEYKEEILGEPDQRITLDVSMNNLKNGINYAFFNNITFTQPKVPTLMSVLSSGNDSTDPTVYGSNTNAFVLEKDEIIEIVLNNLDTGTHPFHLHGHVFQVIERDVARDDDQTPLSYDPTGNYSYPQYPMKRDTLYVRPQSNFVIRFKADNPGVWFFHCHIEWHLTQGLAVVLIEDPQTIQSTNTQQLTSNHKSVCEAVGVQYEGNAAANTKDYLDLTGENKQHKNLPNGFTAKGIVAMTFSCLSGILGLITIAVYGLMGMNDPESQLDFIEELGLDPKEVVEENEDNTSSLTSLIDQNDRTKGNDSL</sequence>
<dbReference type="CDD" id="cd13899">
    <property type="entry name" value="CuRO_3_Fet3p"/>
    <property type="match status" value="1"/>
</dbReference>
<evidence type="ECO:0000259" key="20">
    <source>
        <dbReference type="Pfam" id="PF07731"/>
    </source>
</evidence>
<keyword evidence="11" id="KW-0560">Oxidoreductase</keyword>
<keyword evidence="12" id="KW-0186">Copper</keyword>
<feature type="chain" id="PRO_5009184933" evidence="18">
    <location>
        <begin position="21"/>
        <end position="650"/>
    </location>
</feature>
<dbReference type="GO" id="GO:0005507">
    <property type="term" value="F:copper ion binding"/>
    <property type="evidence" value="ECO:0007669"/>
    <property type="project" value="InterPro"/>
</dbReference>
<dbReference type="GO" id="GO:0033573">
    <property type="term" value="C:high-affinity iron permease complex"/>
    <property type="evidence" value="ECO:0007669"/>
    <property type="project" value="TreeGrafter"/>
</dbReference>
<dbReference type="GO" id="GO:0033215">
    <property type="term" value="P:reductive iron assimilation"/>
    <property type="evidence" value="ECO:0007669"/>
    <property type="project" value="TreeGrafter"/>
</dbReference>
<gene>
    <name evidence="22" type="ORF">AWRI3578_g599</name>
</gene>
<dbReference type="OrthoDB" id="2121828at2759"/>
<keyword evidence="14 17" id="KW-0472">Membrane</keyword>
<dbReference type="InterPro" id="IPR008972">
    <property type="entry name" value="Cupredoxin"/>
</dbReference>
<dbReference type="Proteomes" id="UP000095605">
    <property type="component" value="Unassembled WGS sequence"/>
</dbReference>
<reference evidence="23" key="1">
    <citation type="journal article" date="2016" name="Genome Announc.">
        <title>Genome sequences of three species of Hanseniaspora isolated from spontaneous wine fermentations.</title>
        <authorList>
            <person name="Sternes P.R."/>
            <person name="Lee D."/>
            <person name="Kutyna D.R."/>
            <person name="Borneman A.R."/>
        </authorList>
    </citation>
    <scope>NUCLEOTIDE SEQUENCE [LARGE SCALE GENOMIC DNA]</scope>
    <source>
        <strain evidence="23">AWRI3578</strain>
    </source>
</reference>
<evidence type="ECO:0000256" key="10">
    <source>
        <dbReference type="ARBA" id="ARBA00022989"/>
    </source>
</evidence>
<dbReference type="EMBL" id="LPNL01000002">
    <property type="protein sequence ID" value="OEJ91568.1"/>
    <property type="molecule type" value="Genomic_DNA"/>
</dbReference>
<dbReference type="InterPro" id="IPR045087">
    <property type="entry name" value="Cu-oxidase_fam"/>
</dbReference>
<evidence type="ECO:0000256" key="7">
    <source>
        <dbReference type="ARBA" id="ARBA00022723"/>
    </source>
</evidence>
<evidence type="ECO:0000256" key="14">
    <source>
        <dbReference type="ARBA" id="ARBA00023136"/>
    </source>
</evidence>
<evidence type="ECO:0000256" key="8">
    <source>
        <dbReference type="ARBA" id="ARBA00022729"/>
    </source>
</evidence>
<keyword evidence="5" id="KW-0410">Iron transport</keyword>
<evidence type="ECO:0000256" key="5">
    <source>
        <dbReference type="ARBA" id="ARBA00022496"/>
    </source>
</evidence>
<keyword evidence="5" id="KW-0408">Iron</keyword>
<keyword evidence="13" id="KW-0813">Transport</keyword>
<feature type="region of interest" description="Disordered" evidence="16">
    <location>
        <begin position="625"/>
        <end position="650"/>
    </location>
</feature>
<evidence type="ECO:0000259" key="21">
    <source>
        <dbReference type="Pfam" id="PF07732"/>
    </source>
</evidence>
<dbReference type="Pfam" id="PF07731">
    <property type="entry name" value="Cu-oxidase_2"/>
    <property type="match status" value="1"/>
</dbReference>
<accession>A0A1E5RXW8</accession>
<feature type="domain" description="Plastocyanin-like" evidence="21">
    <location>
        <begin position="69"/>
        <end position="164"/>
    </location>
</feature>
<evidence type="ECO:0000256" key="6">
    <source>
        <dbReference type="ARBA" id="ARBA00022692"/>
    </source>
</evidence>
<dbReference type="InterPro" id="IPR011707">
    <property type="entry name" value="Cu-oxidase-like_N"/>
</dbReference>
<evidence type="ECO:0000256" key="2">
    <source>
        <dbReference type="ARBA" id="ARBA00004162"/>
    </source>
</evidence>
<keyword evidence="15" id="KW-0325">Glycoprotein</keyword>
<dbReference type="GO" id="GO:0010106">
    <property type="term" value="P:cellular response to iron ion starvation"/>
    <property type="evidence" value="ECO:0007669"/>
    <property type="project" value="TreeGrafter"/>
</dbReference>
<keyword evidence="13" id="KW-0406">Ion transport</keyword>
<feature type="domain" description="Plastocyanin-like" evidence="20">
    <location>
        <begin position="382"/>
        <end position="520"/>
    </location>
</feature>
<evidence type="ECO:0000256" key="12">
    <source>
        <dbReference type="ARBA" id="ARBA00023008"/>
    </source>
</evidence>
<evidence type="ECO:0000256" key="17">
    <source>
        <dbReference type="SAM" id="Phobius"/>
    </source>
</evidence>
<evidence type="ECO:0000256" key="1">
    <source>
        <dbReference type="ARBA" id="ARBA00001935"/>
    </source>
</evidence>
<dbReference type="SUPFAM" id="SSF49503">
    <property type="entry name" value="Cupredoxins"/>
    <property type="match status" value="3"/>
</dbReference>
<feature type="domain" description="Plastocyanin-like" evidence="19">
    <location>
        <begin position="174"/>
        <end position="294"/>
    </location>
</feature>
<protein>
    <submittedName>
        <fullName evidence="22">Iron transport multicopper oxidase FET3</fullName>
    </submittedName>
</protein>
<dbReference type="CDD" id="cd13877">
    <property type="entry name" value="CuRO_2_Fet3p_like"/>
    <property type="match status" value="1"/>
</dbReference>
<feature type="signal peptide" evidence="18">
    <location>
        <begin position="1"/>
        <end position="20"/>
    </location>
</feature>
<evidence type="ECO:0000256" key="13">
    <source>
        <dbReference type="ARBA" id="ARBA00023065"/>
    </source>
</evidence>
<dbReference type="GO" id="GO:0004322">
    <property type="term" value="F:ferroxidase activity"/>
    <property type="evidence" value="ECO:0007669"/>
    <property type="project" value="TreeGrafter"/>
</dbReference>
<comment type="similarity">
    <text evidence="3">Belongs to the multicopper oxidase family.</text>
</comment>
<dbReference type="InterPro" id="IPR011706">
    <property type="entry name" value="Cu-oxidase_C"/>
</dbReference>
<comment type="caution">
    <text evidence="22">The sequence shown here is derived from an EMBL/GenBank/DDBJ whole genome shotgun (WGS) entry which is preliminary data.</text>
</comment>
<dbReference type="InterPro" id="IPR002355">
    <property type="entry name" value="Cu_oxidase_Cu_BS"/>
</dbReference>
<dbReference type="Pfam" id="PF00394">
    <property type="entry name" value="Cu-oxidase"/>
    <property type="match status" value="1"/>
</dbReference>
<dbReference type="InterPro" id="IPR001117">
    <property type="entry name" value="Cu-oxidase_2nd"/>
</dbReference>
<evidence type="ECO:0000256" key="3">
    <source>
        <dbReference type="ARBA" id="ARBA00010609"/>
    </source>
</evidence>
<dbReference type="Gene3D" id="2.60.40.420">
    <property type="entry name" value="Cupredoxins - blue copper proteins"/>
    <property type="match status" value="3"/>
</dbReference>
<evidence type="ECO:0000256" key="9">
    <source>
        <dbReference type="ARBA" id="ARBA00022737"/>
    </source>
</evidence>
<dbReference type="FunFam" id="2.60.40.420:FF:000024">
    <property type="entry name" value="FET5p Multicopper oxidase"/>
    <property type="match status" value="1"/>
</dbReference>
<dbReference type="PROSITE" id="PS00080">
    <property type="entry name" value="MULTICOPPER_OXIDASE2"/>
    <property type="match status" value="1"/>
</dbReference>
<dbReference type="PANTHER" id="PTHR11709:SF361">
    <property type="entry name" value="IRON TRANSPORT MULTICOPPER OXIDASE FET3"/>
    <property type="match status" value="1"/>
</dbReference>
<dbReference type="Pfam" id="PF07732">
    <property type="entry name" value="Cu-oxidase_3"/>
    <property type="match status" value="1"/>
</dbReference>
<feature type="compositionally biased region" description="Polar residues" evidence="16">
    <location>
        <begin position="630"/>
        <end position="639"/>
    </location>
</feature>
<comment type="cofactor">
    <cofactor evidence="1">
        <name>Cu cation</name>
        <dbReference type="ChEBI" id="CHEBI:23378"/>
    </cofactor>
</comment>
<keyword evidence="23" id="KW-1185">Reference proteome</keyword>
<evidence type="ECO:0000259" key="19">
    <source>
        <dbReference type="Pfam" id="PF00394"/>
    </source>
</evidence>